<feature type="region of interest" description="Disordered" evidence="4">
    <location>
        <begin position="334"/>
        <end position="386"/>
    </location>
</feature>
<dbReference type="InterPro" id="IPR032798">
    <property type="entry name" value="CBM_5_12_2"/>
</dbReference>
<dbReference type="SMART" id="SM00495">
    <property type="entry name" value="ChtBD3"/>
    <property type="match status" value="1"/>
</dbReference>
<protein>
    <submittedName>
        <fullName evidence="6">Cellulase</fullName>
        <ecNumber evidence="6">3.2.1.4</ecNumber>
    </submittedName>
</protein>
<dbReference type="InterPro" id="IPR003610">
    <property type="entry name" value="CBM5/12"/>
</dbReference>
<dbReference type="InterPro" id="IPR001547">
    <property type="entry name" value="Glyco_hydro_5"/>
</dbReference>
<dbReference type="InterPro" id="IPR018087">
    <property type="entry name" value="Glyco_hydro_5_CS"/>
</dbReference>
<dbReference type="EMBL" id="CP001654">
    <property type="protein sequence ID" value="ACS85678.1"/>
    <property type="molecule type" value="Genomic_DNA"/>
</dbReference>
<dbReference type="GO" id="GO:0008810">
    <property type="term" value="F:cellulase activity"/>
    <property type="evidence" value="ECO:0007669"/>
    <property type="project" value="UniProtKB-EC"/>
</dbReference>
<dbReference type="CAZy" id="CBM5">
    <property type="family name" value="Carbohydrate-Binding Module Family 5"/>
</dbReference>
<dbReference type="Pfam" id="PF00150">
    <property type="entry name" value="Cellulase"/>
    <property type="match status" value="1"/>
</dbReference>
<keyword evidence="7" id="KW-1185">Reference proteome</keyword>
<dbReference type="PANTHER" id="PTHR34142:SF1">
    <property type="entry name" value="GLYCOSIDE HYDROLASE FAMILY 5 DOMAIN-CONTAINING PROTEIN"/>
    <property type="match status" value="1"/>
</dbReference>
<keyword evidence="2 3" id="KW-0326">Glycosidase</keyword>
<dbReference type="AlphaFoldDB" id="C6C568"/>
<dbReference type="SUPFAM" id="SSF51445">
    <property type="entry name" value="(Trans)glycosidases"/>
    <property type="match status" value="1"/>
</dbReference>
<dbReference type="Gene3D" id="2.10.10.20">
    <property type="entry name" value="Carbohydrate-binding module superfamily 5/12"/>
    <property type="match status" value="1"/>
</dbReference>
<reference evidence="6" key="1">
    <citation type="submission" date="2009-06" db="EMBL/GenBank/DDBJ databases">
        <title>Complete sequence of Dickeya dadantii Ech703.</title>
        <authorList>
            <consortium name="US DOE Joint Genome Institute"/>
            <person name="Lucas S."/>
            <person name="Copeland A."/>
            <person name="Lapidus A."/>
            <person name="Glavina del Rio T."/>
            <person name="Dalin E."/>
            <person name="Tice H."/>
            <person name="Bruce D."/>
            <person name="Goodwin L."/>
            <person name="Pitluck S."/>
            <person name="Chertkov O."/>
            <person name="Brettin T."/>
            <person name="Detter J.C."/>
            <person name="Han C."/>
            <person name="Larimer F."/>
            <person name="Land M."/>
            <person name="Hauser L."/>
            <person name="Kyrpides N."/>
            <person name="Mikhailova N."/>
            <person name="Balakrishnan V."/>
            <person name="Glasner J."/>
            <person name="Perna N.T."/>
        </authorList>
    </citation>
    <scope>NUCLEOTIDE SEQUENCE [LARGE SCALE GENOMIC DNA]</scope>
    <source>
        <strain evidence="6">Ech703</strain>
    </source>
</reference>
<dbReference type="GO" id="GO:0005576">
    <property type="term" value="C:extracellular region"/>
    <property type="evidence" value="ECO:0007669"/>
    <property type="project" value="InterPro"/>
</dbReference>
<dbReference type="HOGENOM" id="CLU_012932_1_2_6"/>
<dbReference type="eggNOG" id="COG2730">
    <property type="taxonomic scope" value="Bacteria"/>
</dbReference>
<evidence type="ECO:0000256" key="2">
    <source>
        <dbReference type="ARBA" id="ARBA00023295"/>
    </source>
</evidence>
<dbReference type="InterPro" id="IPR017853">
    <property type="entry name" value="GH"/>
</dbReference>
<dbReference type="EC" id="3.2.1.4" evidence="6"/>
<evidence type="ECO:0000259" key="5">
    <source>
        <dbReference type="SMART" id="SM00495"/>
    </source>
</evidence>
<dbReference type="KEGG" id="dda:Dd703_1886"/>
<dbReference type="GO" id="GO:0030246">
    <property type="term" value="F:carbohydrate binding"/>
    <property type="evidence" value="ECO:0007669"/>
    <property type="project" value="InterPro"/>
</dbReference>
<dbReference type="SUPFAM" id="SSF51055">
    <property type="entry name" value="Carbohydrate binding domain"/>
    <property type="match status" value="1"/>
</dbReference>
<dbReference type="PROSITE" id="PS00659">
    <property type="entry name" value="GLYCOSYL_HYDROL_F5"/>
    <property type="match status" value="1"/>
</dbReference>
<dbReference type="InterPro" id="IPR036573">
    <property type="entry name" value="CBM_sf_5/12"/>
</dbReference>
<evidence type="ECO:0000313" key="6">
    <source>
        <dbReference type="EMBL" id="ACS85678.1"/>
    </source>
</evidence>
<organism evidence="6 7">
    <name type="scientific">Musicola paradisiaca (strain Ech703)</name>
    <name type="common">Dickeya paradisiaca</name>
    <name type="synonym">Dickeya dadantii</name>
    <dbReference type="NCBI Taxonomy" id="579405"/>
    <lineage>
        <taxon>Bacteria</taxon>
        <taxon>Pseudomonadati</taxon>
        <taxon>Pseudomonadota</taxon>
        <taxon>Gammaproteobacteria</taxon>
        <taxon>Enterobacterales</taxon>
        <taxon>Pectobacteriaceae</taxon>
        <taxon>Musicola</taxon>
    </lineage>
</organism>
<sequence>MSLLDLNKTTFLSREKIISHRHFSLATVCFGLVMTCFSGTVMASVEPLSVNGNKIYAGEQVKSFAGNSLFWSNNGWGGEKFYTAETVARLKSEWGASIVRAAMGVQESGGYLQDPSGNKAKVEKVVDAAIANDMYVIIDWHSHHAEDNQNEAISFFQEMAKKYGDKPNIIYEIYNEPLQVSWGNTIKPYAEAVISAIRAIDSDNLIIVGTPTWSQDVDEASLNPISGTNIAYTLHFYAGTHGESLRNKALKALNNGIALFVTEWGAVNADGNGGVNASSVDTWVTFMRDNNISNANWALNDKDEGASTYYPDSLTLTESGKKVKEIIQNWPYNTGTSTSSTATGSSSSGDAETSSSSCSSASASTSSSDTGTSASTTTTTADSTATTATTVSCSNVNVYPNWVSKDWSGGEYTHNNAGEQMVYQGTLYSANWYTASVPGSDGSWTLVGTCG</sequence>
<dbReference type="CAZy" id="GH5">
    <property type="family name" value="Glycoside Hydrolase Family 5"/>
</dbReference>
<keyword evidence="1 3" id="KW-0378">Hydrolase</keyword>
<name>C6C568_MUSP7</name>
<dbReference type="PANTHER" id="PTHR34142">
    <property type="entry name" value="ENDO-BETA-1,4-GLUCANASE A"/>
    <property type="match status" value="1"/>
</dbReference>
<evidence type="ECO:0000256" key="3">
    <source>
        <dbReference type="RuleBase" id="RU361153"/>
    </source>
</evidence>
<dbReference type="Pfam" id="PF14600">
    <property type="entry name" value="CBM_5_12_2"/>
    <property type="match status" value="1"/>
</dbReference>
<dbReference type="STRING" id="579405.Dd703_1886"/>
<evidence type="ECO:0000256" key="4">
    <source>
        <dbReference type="SAM" id="MobiDB-lite"/>
    </source>
</evidence>
<dbReference type="GO" id="GO:0000272">
    <property type="term" value="P:polysaccharide catabolic process"/>
    <property type="evidence" value="ECO:0007669"/>
    <property type="project" value="InterPro"/>
</dbReference>
<comment type="similarity">
    <text evidence="3">Belongs to the glycosyl hydrolase 5 (cellulase A) family.</text>
</comment>
<dbReference type="Proteomes" id="UP000002734">
    <property type="component" value="Chromosome"/>
</dbReference>
<feature type="domain" description="Chitin-binding type-3" evidence="5">
    <location>
        <begin position="404"/>
        <end position="447"/>
    </location>
</feature>
<gene>
    <name evidence="6" type="ordered locus">Dd703_1886</name>
</gene>
<proteinExistence type="inferred from homology"/>
<dbReference type="CDD" id="cd12204">
    <property type="entry name" value="CBD_like"/>
    <property type="match status" value="1"/>
</dbReference>
<evidence type="ECO:0000313" key="7">
    <source>
        <dbReference type="Proteomes" id="UP000002734"/>
    </source>
</evidence>
<accession>C6C568</accession>
<dbReference type="Gene3D" id="3.20.20.80">
    <property type="entry name" value="Glycosidases"/>
    <property type="match status" value="1"/>
</dbReference>
<evidence type="ECO:0000256" key="1">
    <source>
        <dbReference type="ARBA" id="ARBA00022801"/>
    </source>
</evidence>
<dbReference type="RefSeq" id="WP_012765495.1">
    <property type="nucleotide sequence ID" value="NC_012880.1"/>
</dbReference>